<reference evidence="1" key="1">
    <citation type="journal article" date="2014" name="Front. Microbiol.">
        <title>High frequency of phylogenetically diverse reductive dehalogenase-homologous genes in deep subseafloor sedimentary metagenomes.</title>
        <authorList>
            <person name="Kawai M."/>
            <person name="Futagami T."/>
            <person name="Toyoda A."/>
            <person name="Takaki Y."/>
            <person name="Nishi S."/>
            <person name="Hori S."/>
            <person name="Arai W."/>
            <person name="Tsubouchi T."/>
            <person name="Morono Y."/>
            <person name="Uchiyama I."/>
            <person name="Ito T."/>
            <person name="Fujiyama A."/>
            <person name="Inagaki F."/>
            <person name="Takami H."/>
        </authorList>
    </citation>
    <scope>NUCLEOTIDE SEQUENCE</scope>
    <source>
        <strain evidence="1">Expedition CK06-06</strain>
    </source>
</reference>
<comment type="caution">
    <text evidence="1">The sequence shown here is derived from an EMBL/GenBank/DDBJ whole genome shotgun (WGS) entry which is preliminary data.</text>
</comment>
<name>X1NMX2_9ZZZZ</name>
<proteinExistence type="predicted"/>
<evidence type="ECO:0000313" key="1">
    <source>
        <dbReference type="EMBL" id="GAI28150.1"/>
    </source>
</evidence>
<sequence length="62" mass="7009">MITIQKAIDDIELILKPGNAYLAADKPEALRLSIEALKEIQYLRTHRDVCFLEQLPGESTDP</sequence>
<dbReference type="EMBL" id="BARV01023151">
    <property type="protein sequence ID" value="GAI28150.1"/>
    <property type="molecule type" value="Genomic_DNA"/>
</dbReference>
<accession>X1NMX2</accession>
<gene>
    <name evidence="1" type="ORF">S06H3_38033</name>
</gene>
<protein>
    <submittedName>
        <fullName evidence="1">Uncharacterized protein</fullName>
    </submittedName>
</protein>
<organism evidence="1">
    <name type="scientific">marine sediment metagenome</name>
    <dbReference type="NCBI Taxonomy" id="412755"/>
    <lineage>
        <taxon>unclassified sequences</taxon>
        <taxon>metagenomes</taxon>
        <taxon>ecological metagenomes</taxon>
    </lineage>
</organism>
<dbReference type="AlphaFoldDB" id="X1NMX2"/>